<dbReference type="EMBL" id="JBCLPP010000015">
    <property type="protein sequence ID" value="MEY8245301.1"/>
    <property type="molecule type" value="Genomic_DNA"/>
</dbReference>
<organism evidence="1 2">
    <name type="scientific">Heminiphilus faecis</name>
    <dbReference type="NCBI Taxonomy" id="2601703"/>
    <lineage>
        <taxon>Bacteria</taxon>
        <taxon>Pseudomonadati</taxon>
        <taxon>Bacteroidota</taxon>
        <taxon>Bacteroidia</taxon>
        <taxon>Bacteroidales</taxon>
        <taxon>Muribaculaceae</taxon>
        <taxon>Heminiphilus</taxon>
    </lineage>
</organism>
<accession>A0ABV4CXD7</accession>
<evidence type="ECO:0000313" key="1">
    <source>
        <dbReference type="EMBL" id="MEY8245301.1"/>
    </source>
</evidence>
<name>A0ABV4CXD7_9BACT</name>
<proteinExistence type="predicted"/>
<keyword evidence="2" id="KW-1185">Reference proteome</keyword>
<gene>
    <name evidence="1" type="ORF">AAK873_06675</name>
</gene>
<dbReference type="PROSITE" id="PS51257">
    <property type="entry name" value="PROKAR_LIPOPROTEIN"/>
    <property type="match status" value="1"/>
</dbReference>
<protein>
    <submittedName>
        <fullName evidence="1">Uncharacterized protein</fullName>
    </submittedName>
</protein>
<reference evidence="1 2" key="1">
    <citation type="submission" date="2024-03" db="EMBL/GenBank/DDBJ databases">
        <title>Mouse gut bacterial collection (mGBC) of GemPharmatech.</title>
        <authorList>
            <person name="He Y."/>
            <person name="Dong L."/>
            <person name="Wu D."/>
            <person name="Gao X."/>
            <person name="Lin Z."/>
        </authorList>
    </citation>
    <scope>NUCLEOTIDE SEQUENCE [LARGE SCALE GENOMIC DNA]</scope>
    <source>
        <strain evidence="1 2">54-13</strain>
    </source>
</reference>
<sequence>MRILLLLITLMAFCSCSLDKKVIVTTRGYEPFRQAGMSDAQIKGQQRSDAARADTLFLYKFK</sequence>
<dbReference type="Proteomes" id="UP001565200">
    <property type="component" value="Unassembled WGS sequence"/>
</dbReference>
<comment type="caution">
    <text evidence="1">The sequence shown here is derived from an EMBL/GenBank/DDBJ whole genome shotgun (WGS) entry which is preliminary data.</text>
</comment>
<evidence type="ECO:0000313" key="2">
    <source>
        <dbReference type="Proteomes" id="UP001565200"/>
    </source>
</evidence>